<dbReference type="InterPro" id="IPR001867">
    <property type="entry name" value="OmpR/PhoB-type_DNA-bd"/>
</dbReference>
<dbReference type="RefSeq" id="WP_007719772.1">
    <property type="nucleotide sequence ID" value="NZ_CABJCG010000034.1"/>
</dbReference>
<dbReference type="SUPFAM" id="SSF52172">
    <property type="entry name" value="CheY-like"/>
    <property type="match status" value="1"/>
</dbReference>
<dbReference type="GO" id="GO:0042802">
    <property type="term" value="F:identical protein binding"/>
    <property type="evidence" value="ECO:0007669"/>
    <property type="project" value="UniProtKB-ARBA"/>
</dbReference>
<sequence>MEPKSTIIIIEDEKNICSFIETILEAHGYVTSTATNGNDGIALIASTKPSVVLLDLGLPDIDGLEVIRRVRLWSTVPIIVISARTQEKSKVAALDQGADDYLTKPFGTSELMARIRTALRHSQTGASAKSQPLYHVGDLMIDFERRLVKVKDQDVHLTQIEYKLVSLLAQNAGRVLTYDYIINEIWGPYADSNNQILRVNMAHIRRKLEANPAEPQYIYTEIGVGYRMREE</sequence>
<evidence type="ECO:0000259" key="12">
    <source>
        <dbReference type="PROSITE" id="PS50110"/>
    </source>
</evidence>
<evidence type="ECO:0000256" key="7">
    <source>
        <dbReference type="ARBA" id="ARBA00023125"/>
    </source>
</evidence>
<dbReference type="Pfam" id="PF00486">
    <property type="entry name" value="Trans_reg_C"/>
    <property type="match status" value="1"/>
</dbReference>
<dbReference type="AlphaFoldDB" id="A0A1I0KC33"/>
<dbReference type="InterPro" id="IPR011006">
    <property type="entry name" value="CheY-like_superfamily"/>
</dbReference>
<dbReference type="Gene3D" id="3.40.50.2300">
    <property type="match status" value="1"/>
</dbReference>
<dbReference type="STRING" id="460384.SAMN05216313_16415"/>
<evidence type="ECO:0000256" key="5">
    <source>
        <dbReference type="ARBA" id="ARBA00023012"/>
    </source>
</evidence>
<dbReference type="CDD" id="cd17620">
    <property type="entry name" value="REC_OmpR_KdpE-like"/>
    <property type="match status" value="1"/>
</dbReference>
<dbReference type="InterPro" id="IPR039420">
    <property type="entry name" value="WalR-like"/>
</dbReference>
<accession>A0A1I0KC33</accession>
<name>A0A1I0KC33_9FIRM</name>
<dbReference type="SMART" id="SM00448">
    <property type="entry name" value="REC"/>
    <property type="match status" value="1"/>
</dbReference>
<comment type="function">
    <text evidence="9">May play the central regulatory role in sporulation. It may be an element of the effector pathway responsible for the activation of sporulation genes in response to nutritional stress. Spo0A may act in concert with spo0H (a sigma factor) to control the expression of some genes that are critical to the sporulation process.</text>
</comment>
<evidence type="ECO:0000259" key="13">
    <source>
        <dbReference type="PROSITE" id="PS51755"/>
    </source>
</evidence>
<dbReference type="PANTHER" id="PTHR48111:SF50">
    <property type="entry name" value="KDP OPERON TRANSCRIPTIONAL REGULATORY PROTEIN KDPE"/>
    <property type="match status" value="1"/>
</dbReference>
<evidence type="ECO:0000256" key="10">
    <source>
        <dbReference type="PROSITE-ProRule" id="PRU00169"/>
    </source>
</evidence>
<evidence type="ECO:0000313" key="15">
    <source>
        <dbReference type="Proteomes" id="UP000198508"/>
    </source>
</evidence>
<dbReference type="InterPro" id="IPR036388">
    <property type="entry name" value="WH-like_DNA-bd_sf"/>
</dbReference>
<dbReference type="PROSITE" id="PS51755">
    <property type="entry name" value="OMPR_PHOB"/>
    <property type="match status" value="1"/>
</dbReference>
<dbReference type="GO" id="GO:0045893">
    <property type="term" value="P:positive regulation of DNA-templated transcription"/>
    <property type="evidence" value="ECO:0007669"/>
    <property type="project" value="UniProtKB-ARBA"/>
</dbReference>
<keyword evidence="4 10" id="KW-0597">Phosphoprotein</keyword>
<evidence type="ECO:0000256" key="6">
    <source>
        <dbReference type="ARBA" id="ARBA00023015"/>
    </source>
</evidence>
<dbReference type="PROSITE" id="PS50110">
    <property type="entry name" value="RESPONSE_REGULATORY"/>
    <property type="match status" value="1"/>
</dbReference>
<evidence type="ECO:0000256" key="11">
    <source>
        <dbReference type="PROSITE-ProRule" id="PRU01091"/>
    </source>
</evidence>
<comment type="subcellular location">
    <subcellularLocation>
        <location evidence="1">Cytoplasm</location>
    </subcellularLocation>
</comment>
<dbReference type="GO" id="GO:0000987">
    <property type="term" value="F:cis-regulatory region sequence-specific DNA binding"/>
    <property type="evidence" value="ECO:0007669"/>
    <property type="project" value="UniProtKB-ARBA"/>
</dbReference>
<dbReference type="SMART" id="SM00862">
    <property type="entry name" value="Trans_reg_C"/>
    <property type="match status" value="1"/>
</dbReference>
<keyword evidence="6" id="KW-0805">Transcription regulation</keyword>
<dbReference type="GO" id="GO:0000156">
    <property type="term" value="F:phosphorelay response regulator activity"/>
    <property type="evidence" value="ECO:0007669"/>
    <property type="project" value="TreeGrafter"/>
</dbReference>
<dbReference type="Pfam" id="PF00072">
    <property type="entry name" value="Response_reg"/>
    <property type="match status" value="1"/>
</dbReference>
<dbReference type="GeneID" id="93279673"/>
<keyword evidence="5" id="KW-0902">Two-component regulatory system</keyword>
<keyword evidence="15" id="KW-1185">Reference proteome</keyword>
<dbReference type="GO" id="GO:0005829">
    <property type="term" value="C:cytosol"/>
    <property type="evidence" value="ECO:0007669"/>
    <property type="project" value="TreeGrafter"/>
</dbReference>
<dbReference type="EMBL" id="FOIM01000064">
    <property type="protein sequence ID" value="SEU21782.1"/>
    <property type="molecule type" value="Genomic_DNA"/>
</dbReference>
<feature type="modified residue" description="4-aspartylphosphate" evidence="10">
    <location>
        <position position="55"/>
    </location>
</feature>
<keyword evidence="8" id="KW-0804">Transcription</keyword>
<dbReference type="GO" id="GO:0032993">
    <property type="term" value="C:protein-DNA complex"/>
    <property type="evidence" value="ECO:0007669"/>
    <property type="project" value="TreeGrafter"/>
</dbReference>
<dbReference type="PANTHER" id="PTHR48111">
    <property type="entry name" value="REGULATOR OF RPOS"/>
    <property type="match status" value="1"/>
</dbReference>
<organism evidence="14 15">
    <name type="scientific">Enterocloster lavalensis</name>
    <dbReference type="NCBI Taxonomy" id="460384"/>
    <lineage>
        <taxon>Bacteria</taxon>
        <taxon>Bacillati</taxon>
        <taxon>Bacillota</taxon>
        <taxon>Clostridia</taxon>
        <taxon>Lachnospirales</taxon>
        <taxon>Lachnospiraceae</taxon>
        <taxon>Enterocloster</taxon>
    </lineage>
</organism>
<evidence type="ECO:0000256" key="3">
    <source>
        <dbReference type="ARBA" id="ARBA00022490"/>
    </source>
</evidence>
<dbReference type="InterPro" id="IPR001789">
    <property type="entry name" value="Sig_transdc_resp-reg_receiver"/>
</dbReference>
<evidence type="ECO:0000256" key="2">
    <source>
        <dbReference type="ARBA" id="ARBA00018672"/>
    </source>
</evidence>
<evidence type="ECO:0000256" key="8">
    <source>
        <dbReference type="ARBA" id="ARBA00023163"/>
    </source>
</evidence>
<proteinExistence type="predicted"/>
<evidence type="ECO:0000313" key="14">
    <source>
        <dbReference type="EMBL" id="SEU21782.1"/>
    </source>
</evidence>
<evidence type="ECO:0000256" key="4">
    <source>
        <dbReference type="ARBA" id="ARBA00022553"/>
    </source>
</evidence>
<evidence type="ECO:0000256" key="9">
    <source>
        <dbReference type="ARBA" id="ARBA00024867"/>
    </source>
</evidence>
<feature type="domain" description="OmpR/PhoB-type" evidence="13">
    <location>
        <begin position="131"/>
        <end position="230"/>
    </location>
</feature>
<dbReference type="CDD" id="cd00383">
    <property type="entry name" value="trans_reg_C"/>
    <property type="match status" value="1"/>
</dbReference>
<keyword evidence="3" id="KW-0963">Cytoplasm</keyword>
<dbReference type="Gene3D" id="6.10.250.690">
    <property type="match status" value="1"/>
</dbReference>
<protein>
    <recommendedName>
        <fullName evidence="2">Stage 0 sporulation protein A homolog</fullName>
    </recommendedName>
</protein>
<evidence type="ECO:0000256" key="1">
    <source>
        <dbReference type="ARBA" id="ARBA00004496"/>
    </source>
</evidence>
<gene>
    <name evidence="14" type="ORF">SAMN05216313_16415</name>
</gene>
<dbReference type="Proteomes" id="UP000198508">
    <property type="component" value="Unassembled WGS sequence"/>
</dbReference>
<feature type="DNA-binding region" description="OmpR/PhoB-type" evidence="11">
    <location>
        <begin position="131"/>
        <end position="230"/>
    </location>
</feature>
<keyword evidence="7 11" id="KW-0238">DNA-binding</keyword>
<dbReference type="Gene3D" id="1.10.10.10">
    <property type="entry name" value="Winged helix-like DNA-binding domain superfamily/Winged helix DNA-binding domain"/>
    <property type="match status" value="1"/>
</dbReference>
<reference evidence="15" key="1">
    <citation type="submission" date="2016-10" db="EMBL/GenBank/DDBJ databases">
        <authorList>
            <person name="Varghese N."/>
            <person name="Submissions S."/>
        </authorList>
    </citation>
    <scope>NUCLEOTIDE SEQUENCE [LARGE SCALE GENOMIC DNA]</scope>
    <source>
        <strain evidence="15">NLAE-zl-G277</strain>
    </source>
</reference>
<feature type="domain" description="Response regulatory" evidence="12">
    <location>
        <begin position="6"/>
        <end position="119"/>
    </location>
</feature>
<dbReference type="FunFam" id="3.40.50.2300:FF:000021">
    <property type="entry name" value="Two-component system response regulator KdpE"/>
    <property type="match status" value="1"/>
</dbReference>